<dbReference type="Proteomes" id="UP000032180">
    <property type="component" value="Chromosome 3"/>
</dbReference>
<reference evidence="6" key="3">
    <citation type="submission" date="2015-04" db="UniProtKB">
        <authorList>
            <consortium name="EnsemblPlants"/>
        </authorList>
    </citation>
    <scope>IDENTIFICATION</scope>
</reference>
<dbReference type="GO" id="GO:0030154">
    <property type="term" value="P:cell differentiation"/>
    <property type="evidence" value="ECO:0007669"/>
    <property type="project" value="UniProtKB-KW"/>
</dbReference>
<evidence type="ECO:0000256" key="2">
    <source>
        <dbReference type="ARBA" id="ARBA00022782"/>
    </source>
</evidence>
<feature type="region of interest" description="Disordered" evidence="5">
    <location>
        <begin position="281"/>
        <end position="389"/>
    </location>
</feature>
<dbReference type="PANTHER" id="PTHR31791:SF9">
    <property type="entry name" value="FRIGIDA-LIKE PROTEIN"/>
    <property type="match status" value="1"/>
</dbReference>
<feature type="compositionally biased region" description="Basic and acidic residues" evidence="5">
    <location>
        <begin position="104"/>
        <end position="114"/>
    </location>
</feature>
<keyword evidence="3 4" id="KW-0287">Flowering</keyword>
<evidence type="ECO:0000313" key="6">
    <source>
        <dbReference type="EnsemblPlants" id="LPERR03G20420.1"/>
    </source>
</evidence>
<feature type="compositionally biased region" description="Acidic residues" evidence="5">
    <location>
        <begin position="286"/>
        <end position="298"/>
    </location>
</feature>
<dbReference type="EnsemblPlants" id="LPERR03G20420.1">
    <property type="protein sequence ID" value="LPERR03G20420.1"/>
    <property type="gene ID" value="LPERR03G20420"/>
</dbReference>
<dbReference type="InterPro" id="IPR012474">
    <property type="entry name" value="Frigida"/>
</dbReference>
<evidence type="ECO:0000256" key="3">
    <source>
        <dbReference type="ARBA" id="ARBA00023089"/>
    </source>
</evidence>
<evidence type="ECO:0000256" key="4">
    <source>
        <dbReference type="RuleBase" id="RU364012"/>
    </source>
</evidence>
<accession>A0A0D9VW03</accession>
<organism evidence="6 7">
    <name type="scientific">Leersia perrieri</name>
    <dbReference type="NCBI Taxonomy" id="77586"/>
    <lineage>
        <taxon>Eukaryota</taxon>
        <taxon>Viridiplantae</taxon>
        <taxon>Streptophyta</taxon>
        <taxon>Embryophyta</taxon>
        <taxon>Tracheophyta</taxon>
        <taxon>Spermatophyta</taxon>
        <taxon>Magnoliopsida</taxon>
        <taxon>Liliopsida</taxon>
        <taxon>Poales</taxon>
        <taxon>Poaceae</taxon>
        <taxon>BOP clade</taxon>
        <taxon>Oryzoideae</taxon>
        <taxon>Oryzeae</taxon>
        <taxon>Oryzinae</taxon>
        <taxon>Leersia</taxon>
    </lineage>
</organism>
<dbReference type="Gramene" id="LPERR03G20420.1">
    <property type="protein sequence ID" value="LPERR03G20420.1"/>
    <property type="gene ID" value="LPERR03G20420"/>
</dbReference>
<evidence type="ECO:0000313" key="7">
    <source>
        <dbReference type="Proteomes" id="UP000032180"/>
    </source>
</evidence>
<feature type="region of interest" description="Disordered" evidence="5">
    <location>
        <begin position="91"/>
        <end position="123"/>
    </location>
</feature>
<feature type="compositionally biased region" description="Basic and acidic residues" evidence="5">
    <location>
        <begin position="344"/>
        <end position="367"/>
    </location>
</feature>
<keyword evidence="7" id="KW-1185">Reference proteome</keyword>
<comment type="similarity">
    <text evidence="1 4">Belongs to the Frigida family.</text>
</comment>
<dbReference type="AlphaFoldDB" id="A0A0D9VW03"/>
<sequence length="735" mass="80559">MADTNQSPPPPAAAVAEPRVATIPDLNFPSLESVMLSSLEEAMAAMPWRAEILRRSYERAIQGAPITWDDIKSTQEDLSLGLADLHAAASEGMEGGGTAEVDEKDGADGAAKEESPDDEEEMKAVAKEEIEQDGGEVAAMEMKVENEAMPMDASLQFHADAASDLVGMDIKGKRKCHDFDEGEEVAVVDRKGKGKIADMEHLLEQVEYKPVVETMEEALEGRISCAFDEIDKVALKSAVETLRLKKRMRIPSIDWTEEEEEAAYFEEVTTDDKANEEAAIDQVTPDPDDQANEEEDAIDVPIQEDVVKEEEMESDEEEEGEFKEAKQASPQHNISKVAAGKKKVTMDFDAAKEKNTKTRSSRVEDGKVANGGESAGAKRKDRRRDPAPRRELAVACDRMDSFELAELVITAGRDIAGEFPPALRRAPHPPALALHAAAFVVSSASVPRGDVDSGSWDNLAELLRAVRDIVARRPRLARRQRGFGARPREASTDVAKRWCAIIAGEATMGREPAAAAWCRSASWALLQFVAAYGIAGNIPSSSRRHLIKGFGGGVVGEEKGGYRGGEGGGVPQLRMITGTAATRWWAHNHGIVLATGEKKGGGPVVAAGELEFGVDWRNEPWWQLINRLLQNAKHIDAVKVARAFSLVDRFPPVAIIKAYVEKVKEAAQDMDRAMEEDIDALRSAKEAIEVHDRGSNYRYSIMQEVHKLMGDYEKKKRSLSIGSNSNSRRRSNERQ</sequence>
<dbReference type="STRING" id="77586.A0A0D9VW03"/>
<keyword evidence="4" id="KW-0217">Developmental protein</keyword>
<dbReference type="HOGENOM" id="CLU_022579_0_0_1"/>
<keyword evidence="2 4" id="KW-0221">Differentiation</keyword>
<name>A0A0D9VW03_9ORYZ</name>
<feature type="compositionally biased region" description="Acidic residues" evidence="5">
    <location>
        <begin position="307"/>
        <end position="321"/>
    </location>
</feature>
<evidence type="ECO:0000256" key="1">
    <source>
        <dbReference type="ARBA" id="ARBA00008956"/>
    </source>
</evidence>
<reference evidence="6 7" key="1">
    <citation type="submission" date="2012-08" db="EMBL/GenBank/DDBJ databases">
        <title>Oryza genome evolution.</title>
        <authorList>
            <person name="Wing R.A."/>
        </authorList>
    </citation>
    <scope>NUCLEOTIDE SEQUENCE</scope>
</reference>
<dbReference type="Pfam" id="PF07899">
    <property type="entry name" value="Frigida"/>
    <property type="match status" value="2"/>
</dbReference>
<reference evidence="7" key="2">
    <citation type="submission" date="2013-12" db="EMBL/GenBank/DDBJ databases">
        <authorList>
            <person name="Yu Y."/>
            <person name="Lee S."/>
            <person name="de Baynast K."/>
            <person name="Wissotski M."/>
            <person name="Liu L."/>
            <person name="Talag J."/>
            <person name="Goicoechea J."/>
            <person name="Angelova A."/>
            <person name="Jetty R."/>
            <person name="Kudrna D."/>
            <person name="Golser W."/>
            <person name="Rivera L."/>
            <person name="Zhang J."/>
            <person name="Wing R."/>
        </authorList>
    </citation>
    <scope>NUCLEOTIDE SEQUENCE</scope>
</reference>
<evidence type="ECO:0000256" key="5">
    <source>
        <dbReference type="SAM" id="MobiDB-lite"/>
    </source>
</evidence>
<dbReference type="GO" id="GO:0009908">
    <property type="term" value="P:flower development"/>
    <property type="evidence" value="ECO:0007669"/>
    <property type="project" value="UniProtKB-KW"/>
</dbReference>
<dbReference type="PANTHER" id="PTHR31791">
    <property type="entry name" value="FRIGIDA-LIKE PROTEIN 3-RELATED"/>
    <property type="match status" value="1"/>
</dbReference>
<protein>
    <recommendedName>
        <fullName evidence="4">FRIGIDA-like protein</fullName>
    </recommendedName>
</protein>
<proteinExistence type="inferred from homology"/>
<feature type="region of interest" description="Disordered" evidence="5">
    <location>
        <begin position="715"/>
        <end position="735"/>
    </location>
</feature>